<gene>
    <name evidence="1" type="ORF">UXM345_LOCUS38679</name>
</gene>
<name>A0A820QBI0_9BILA</name>
<accession>A0A820QBI0</accession>
<sequence>RCASYDKSNEFFNTYLLAIIPEINPNEKQLHLEALLYGFLGIPTKFDQTWTQFLLNATIPTLLGRYNHRRPPDFINRTISIKGSTSPTI</sequence>
<evidence type="ECO:0000313" key="2">
    <source>
        <dbReference type="Proteomes" id="UP000663842"/>
    </source>
</evidence>
<dbReference type="AlphaFoldDB" id="A0A820QBI0"/>
<comment type="caution">
    <text evidence="1">The sequence shown here is derived from an EMBL/GenBank/DDBJ whole genome shotgun (WGS) entry which is preliminary data.</text>
</comment>
<feature type="non-terminal residue" evidence="1">
    <location>
        <position position="89"/>
    </location>
</feature>
<feature type="non-terminal residue" evidence="1">
    <location>
        <position position="1"/>
    </location>
</feature>
<protein>
    <submittedName>
        <fullName evidence="1">Uncharacterized protein</fullName>
    </submittedName>
</protein>
<organism evidence="1 2">
    <name type="scientific">Rotaria magnacalcarata</name>
    <dbReference type="NCBI Taxonomy" id="392030"/>
    <lineage>
        <taxon>Eukaryota</taxon>
        <taxon>Metazoa</taxon>
        <taxon>Spiralia</taxon>
        <taxon>Gnathifera</taxon>
        <taxon>Rotifera</taxon>
        <taxon>Eurotatoria</taxon>
        <taxon>Bdelloidea</taxon>
        <taxon>Philodinida</taxon>
        <taxon>Philodinidae</taxon>
        <taxon>Rotaria</taxon>
    </lineage>
</organism>
<proteinExistence type="predicted"/>
<reference evidence="1" key="1">
    <citation type="submission" date="2021-02" db="EMBL/GenBank/DDBJ databases">
        <authorList>
            <person name="Nowell W R."/>
        </authorList>
    </citation>
    <scope>NUCLEOTIDE SEQUENCE</scope>
</reference>
<dbReference type="Proteomes" id="UP000663842">
    <property type="component" value="Unassembled WGS sequence"/>
</dbReference>
<dbReference type="EMBL" id="CAJOBF010030270">
    <property type="protein sequence ID" value="CAF4417752.1"/>
    <property type="molecule type" value="Genomic_DNA"/>
</dbReference>
<evidence type="ECO:0000313" key="1">
    <source>
        <dbReference type="EMBL" id="CAF4417752.1"/>
    </source>
</evidence>